<evidence type="ECO:0000256" key="1">
    <source>
        <dbReference type="SAM" id="Coils"/>
    </source>
</evidence>
<feature type="compositionally biased region" description="Low complexity" evidence="2">
    <location>
        <begin position="602"/>
        <end position="613"/>
    </location>
</feature>
<sequence>KILETNNIQLNSFLKFFRSRIQMISTIQNGEFVFGPGTCKIFIDLINEFYRQFKTTQQQLAEEKNKVHSSQLDPDQRQQIKQLQAQLSQSAKLSQQLQSEFTQLKAENIELQQMLVQADQPVQQIEREQKLKDELRKLKQQVSFLKQKNANLEADLQQSSLQQLSKSQLLNSHDSELGEAKSRVKTLQTDRQGLLTKVKDLDLRLQTVYEDNLVFKEKLEESIHIQHTLEKQVQYFKLQLVQNETQIKTLKLKESDQIQILHANLVRTQQEIAVLSKENDFNRQKQELYAEEVNRVQGLLREHELQNGENGKVTYLEKQIQDAHKNIQDLEQQVQSLKEQLVQNQNVILQQDQNNANIQLQNEDLLRNVKDFEATLQQRNQLNQFATEEITNLKVQLAQTQDQLRLFIKNEAAVEQFQNDLQIKENELKEAQNALLKANIQIVNQQTQIQNYQQQIQTLQNQIQDFQTKSNQTNNTLNISQTEINLRQALSQKENQIHQLSQQLESVDEICLLNQISVLQSNEINQNQRIEDLTQQNLSYENQIQDLVQQLQENESVIKNQTEELQNQANELQRLQNDFQVKQVNFNQTMKEKEKQITDLQNSTSKSNKNENSQVEQPKQPNQILDQLTSITEFNMQLSQQLRAQNQNIDAISQKEREIQVLKEENSQLKHQLMQKPDQDQAKKIQDLEQYVKILKEICDERANKIKQLWEMK</sequence>
<dbReference type="EMBL" id="GDID01006407">
    <property type="protein sequence ID" value="JAP90199.1"/>
    <property type="molecule type" value="Transcribed_RNA"/>
</dbReference>
<accession>A0A146K3V8</accession>
<proteinExistence type="predicted"/>
<feature type="region of interest" description="Disordered" evidence="2">
    <location>
        <begin position="592"/>
        <end position="622"/>
    </location>
</feature>
<gene>
    <name evidence="3" type="ORF">TPC1_30306</name>
</gene>
<evidence type="ECO:0000256" key="2">
    <source>
        <dbReference type="SAM" id="MobiDB-lite"/>
    </source>
</evidence>
<evidence type="ECO:0000313" key="3">
    <source>
        <dbReference type="EMBL" id="JAP90199.1"/>
    </source>
</evidence>
<name>A0A146K3V8_9EUKA</name>
<organism evidence="3">
    <name type="scientific">Trepomonas sp. PC1</name>
    <dbReference type="NCBI Taxonomy" id="1076344"/>
    <lineage>
        <taxon>Eukaryota</taxon>
        <taxon>Metamonada</taxon>
        <taxon>Diplomonadida</taxon>
        <taxon>Hexamitidae</taxon>
        <taxon>Hexamitinae</taxon>
        <taxon>Trepomonas</taxon>
    </lineage>
</organism>
<dbReference type="AlphaFoldDB" id="A0A146K3V8"/>
<feature type="non-terminal residue" evidence="3">
    <location>
        <position position="1"/>
    </location>
</feature>
<keyword evidence="1" id="KW-0175">Coiled coil</keyword>
<reference evidence="3" key="1">
    <citation type="submission" date="2015-07" db="EMBL/GenBank/DDBJ databases">
        <title>Adaptation to a free-living lifestyle via gene acquisitions in the diplomonad Trepomonas sp. PC1.</title>
        <authorList>
            <person name="Xu F."/>
            <person name="Jerlstrom-Hultqvist J."/>
            <person name="Kolisko M."/>
            <person name="Simpson A.G.B."/>
            <person name="Roger A.J."/>
            <person name="Svard S.G."/>
            <person name="Andersson J.O."/>
        </authorList>
    </citation>
    <scope>NUCLEOTIDE SEQUENCE</scope>
    <source>
        <strain evidence="3">PC1</strain>
    </source>
</reference>
<protein>
    <submittedName>
        <fullName evidence="3">Uncharacterized protein</fullName>
    </submittedName>
</protein>
<feature type="coiled-coil region" evidence="1">
    <location>
        <begin position="635"/>
        <end position="672"/>
    </location>
</feature>
<feature type="coiled-coil region" evidence="1">
    <location>
        <begin position="46"/>
        <end position="162"/>
    </location>
</feature>